<protein>
    <recommendedName>
        <fullName evidence="2">NADH:ubiquinone reductase (non-electrogenic)</fullName>
        <ecNumber evidence="2">1.6.5.9</ecNumber>
    </recommendedName>
</protein>
<keyword evidence="5" id="KW-0809">Transit peptide</keyword>
<dbReference type="Pfam" id="PF07992">
    <property type="entry name" value="Pyr_redox_2"/>
    <property type="match status" value="1"/>
</dbReference>
<feature type="transmembrane region" description="Helical" evidence="9">
    <location>
        <begin position="380"/>
        <end position="397"/>
    </location>
</feature>
<dbReference type="PANTHER" id="PTHR43706:SF47">
    <property type="entry name" value="EXTERNAL NADH-UBIQUINONE OXIDOREDUCTASE 1, MITOCHONDRIAL-RELATED"/>
    <property type="match status" value="1"/>
</dbReference>
<evidence type="ECO:0000256" key="3">
    <source>
        <dbReference type="ARBA" id="ARBA00022630"/>
    </source>
</evidence>
<comment type="similarity">
    <text evidence="1">Belongs to the NADH dehydrogenase family.</text>
</comment>
<name>A0A1V9FD32_9BACT</name>
<accession>A0A1V9FD32</accession>
<dbReference type="STRING" id="354355.SAMN05660816_05041"/>
<feature type="domain" description="FAD/NAD(P)-binding" evidence="10">
    <location>
        <begin position="11"/>
        <end position="329"/>
    </location>
</feature>
<evidence type="ECO:0000256" key="1">
    <source>
        <dbReference type="ARBA" id="ARBA00005272"/>
    </source>
</evidence>
<organism evidence="12 13">
    <name type="scientific">Niastella yeongjuensis</name>
    <dbReference type="NCBI Taxonomy" id="354355"/>
    <lineage>
        <taxon>Bacteria</taxon>
        <taxon>Pseudomonadati</taxon>
        <taxon>Bacteroidota</taxon>
        <taxon>Chitinophagia</taxon>
        <taxon>Chitinophagales</taxon>
        <taxon>Chitinophagaceae</taxon>
        <taxon>Niastella</taxon>
    </lineage>
</organism>
<evidence type="ECO:0000256" key="6">
    <source>
        <dbReference type="ARBA" id="ARBA00023002"/>
    </source>
</evidence>
<evidence type="ECO:0000313" key="13">
    <source>
        <dbReference type="Proteomes" id="UP000192610"/>
    </source>
</evidence>
<evidence type="ECO:0000256" key="5">
    <source>
        <dbReference type="ARBA" id="ARBA00022946"/>
    </source>
</evidence>
<dbReference type="EMBL" id="LVXG01000002">
    <property type="protein sequence ID" value="OQP56096.1"/>
    <property type="molecule type" value="Genomic_DNA"/>
</dbReference>
<keyword evidence="9" id="KW-0812">Transmembrane</keyword>
<comment type="caution">
    <text evidence="12">The sequence shown here is derived from an EMBL/GenBank/DDBJ whole genome shotgun (WGS) entry which is preliminary data.</text>
</comment>
<gene>
    <name evidence="12" type="ORF">A4H97_20165</name>
</gene>
<evidence type="ECO:0000256" key="2">
    <source>
        <dbReference type="ARBA" id="ARBA00012637"/>
    </source>
</evidence>
<dbReference type="GO" id="GO:0050136">
    <property type="term" value="F:NADH dehydrogenase (quinone) (non-electrogenic) activity"/>
    <property type="evidence" value="ECO:0007669"/>
    <property type="project" value="UniProtKB-EC"/>
</dbReference>
<dbReference type="InterPro" id="IPR023753">
    <property type="entry name" value="FAD/NAD-binding_dom"/>
</dbReference>
<proteinExistence type="inferred from homology"/>
<evidence type="ECO:0000313" key="12">
    <source>
        <dbReference type="EMBL" id="OQP56096.1"/>
    </source>
</evidence>
<evidence type="ECO:0000256" key="8">
    <source>
        <dbReference type="ARBA" id="ARBA00047599"/>
    </source>
</evidence>
<dbReference type="Proteomes" id="UP000192610">
    <property type="component" value="Unassembled WGS sequence"/>
</dbReference>
<evidence type="ECO:0000256" key="7">
    <source>
        <dbReference type="ARBA" id="ARBA00023027"/>
    </source>
</evidence>
<dbReference type="Pfam" id="PF22366">
    <property type="entry name" value="NDH2_C"/>
    <property type="match status" value="1"/>
</dbReference>
<dbReference type="OrthoDB" id="9781621at2"/>
<keyword evidence="9" id="KW-1133">Transmembrane helix</keyword>
<feature type="domain" description="External alternative NADH-ubiquinone oxidoreductase-like C-terminal" evidence="11">
    <location>
        <begin position="353"/>
        <end position="412"/>
    </location>
</feature>
<reference evidence="13" key="1">
    <citation type="submission" date="2016-04" db="EMBL/GenBank/DDBJ databases">
        <authorList>
            <person name="Chen L."/>
            <person name="Zhuang W."/>
            <person name="Wang G."/>
        </authorList>
    </citation>
    <scope>NUCLEOTIDE SEQUENCE [LARGE SCALE GENOMIC DNA]</scope>
    <source>
        <strain evidence="13">17621</strain>
    </source>
</reference>
<keyword evidence="9" id="KW-0472">Membrane</keyword>
<dbReference type="SUPFAM" id="SSF51905">
    <property type="entry name" value="FAD/NAD(P)-binding domain"/>
    <property type="match status" value="1"/>
</dbReference>
<dbReference type="InterPro" id="IPR045024">
    <property type="entry name" value="NDH-2"/>
</dbReference>
<keyword evidence="3" id="KW-0285">Flavoprotein</keyword>
<dbReference type="InterPro" id="IPR054585">
    <property type="entry name" value="NDH2-like_C"/>
</dbReference>
<keyword evidence="4" id="KW-0274">FAD</keyword>
<keyword evidence="7" id="KW-0520">NAD</keyword>
<comment type="catalytic activity">
    <reaction evidence="8">
        <text>a quinone + NADH + H(+) = a quinol + NAD(+)</text>
        <dbReference type="Rhea" id="RHEA:46160"/>
        <dbReference type="ChEBI" id="CHEBI:15378"/>
        <dbReference type="ChEBI" id="CHEBI:24646"/>
        <dbReference type="ChEBI" id="CHEBI:57540"/>
        <dbReference type="ChEBI" id="CHEBI:57945"/>
        <dbReference type="ChEBI" id="CHEBI:132124"/>
        <dbReference type="EC" id="1.6.5.9"/>
    </reaction>
</comment>
<sequence>MAKLPVSVHPRVVIVGGGFAGTELAKKLSKASLQVVLIDKNNYYTFQPLLYQVATAGLNAPSIVYPYRKILEKGNDTFFRLAEVEAVDPVNRIIETSIGLVQYDYLVIATGATTNYYGNEQIEQHAIAMKSVEDALMLRNTIICNFEKALQVGDEEQLNSLMDFVIVGGGPTGVEIAGALSELRKHVFPKDYKELDFIKMDIHLIQSGDHLLKGMSHAASTEALQFLQEAGVQVWLNRRVKSFDGYTVLLDNGEKLITRTLIWAAGVTGAPIKGLDPACITSGNRLKVDVYNRVAGYENIFALGDIAEMITAENPDGYPMLAQPALQQGRLLGANLPKLIAGKPLKPFVYTDKGSLATIGRNKAVADVKIFNKEIRTQGYFAWLIWLFVHLFSIIGFKNRLLVFINWIWNYLSYDAVMRVIIGTKKENVPVEKVTDKVLV</sequence>
<evidence type="ECO:0000259" key="11">
    <source>
        <dbReference type="Pfam" id="PF22366"/>
    </source>
</evidence>
<dbReference type="EC" id="1.6.5.9" evidence="2"/>
<dbReference type="PRINTS" id="PR00368">
    <property type="entry name" value="FADPNR"/>
</dbReference>
<evidence type="ECO:0000256" key="9">
    <source>
        <dbReference type="SAM" id="Phobius"/>
    </source>
</evidence>
<dbReference type="PRINTS" id="PR00411">
    <property type="entry name" value="PNDRDTASEI"/>
</dbReference>
<keyword evidence="6" id="KW-0560">Oxidoreductase</keyword>
<keyword evidence="13" id="KW-1185">Reference proteome</keyword>
<dbReference type="AlphaFoldDB" id="A0A1V9FD32"/>
<dbReference type="Gene3D" id="3.50.50.100">
    <property type="match status" value="1"/>
</dbReference>
<evidence type="ECO:0000259" key="10">
    <source>
        <dbReference type="Pfam" id="PF07992"/>
    </source>
</evidence>
<dbReference type="InterPro" id="IPR036188">
    <property type="entry name" value="FAD/NAD-bd_sf"/>
</dbReference>
<evidence type="ECO:0000256" key="4">
    <source>
        <dbReference type="ARBA" id="ARBA00022827"/>
    </source>
</evidence>
<dbReference type="PANTHER" id="PTHR43706">
    <property type="entry name" value="NADH DEHYDROGENASE"/>
    <property type="match status" value="1"/>
</dbReference>